<dbReference type="GO" id="GO:0016740">
    <property type="term" value="F:transferase activity"/>
    <property type="evidence" value="ECO:0007669"/>
    <property type="project" value="UniProtKB-KW"/>
</dbReference>
<sequence length="245" mass="27949">MKIGAYVINLDRSIERWRCLTAQAAQFDMQFLRVSGVNGAAIPAEKRIEIDEPAFLRQNGRLMLDGEYGCYRSHLKALSTFLESDNDAAIIIEDDVEIPPKLIERAEAILDAVPDAELVKLLNHRSRWFRLRKISQLGDQVGRCLHGPQGSAACYLVTRKGAEKLLSSIRVMNYPLDIALERGWQNGVNVFTVKDNIAHLSPTTSKMTEIGTRADYRKHKFRGPRRTITHLMRAIEYIRRIRYAL</sequence>
<dbReference type="InterPro" id="IPR002654">
    <property type="entry name" value="Glyco_trans_25"/>
</dbReference>
<reference evidence="2 3" key="1">
    <citation type="submission" date="2020-02" db="EMBL/GenBank/DDBJ databases">
        <title>Genome sequence of the type strain CCBAU10050 of Rhizobium daejeonense.</title>
        <authorList>
            <person name="Gao J."/>
            <person name="Sun J."/>
        </authorList>
    </citation>
    <scope>NUCLEOTIDE SEQUENCE [LARGE SCALE GENOMIC DNA]</scope>
    <source>
        <strain evidence="2 3">CCBAU10050</strain>
    </source>
</reference>
<protein>
    <submittedName>
        <fullName evidence="2">Glycosyltransferase family 25 protein</fullName>
    </submittedName>
</protein>
<name>A0A6M1RXS9_9HYPH</name>
<keyword evidence="2" id="KW-0808">Transferase</keyword>
<dbReference type="Pfam" id="PF01755">
    <property type="entry name" value="Glyco_transf_25"/>
    <property type="match status" value="1"/>
</dbReference>
<dbReference type="EMBL" id="JAAKZH010000011">
    <property type="protein sequence ID" value="NGO66402.1"/>
    <property type="molecule type" value="Genomic_DNA"/>
</dbReference>
<keyword evidence="3" id="KW-1185">Reference proteome</keyword>
<dbReference type="AlphaFoldDB" id="A0A6M1RXS9"/>
<feature type="domain" description="Glycosyl transferase family 25" evidence="1">
    <location>
        <begin position="5"/>
        <end position="178"/>
    </location>
</feature>
<organism evidence="2 3">
    <name type="scientific">Rhizobium daejeonense</name>
    <dbReference type="NCBI Taxonomy" id="240521"/>
    <lineage>
        <taxon>Bacteria</taxon>
        <taxon>Pseudomonadati</taxon>
        <taxon>Pseudomonadota</taxon>
        <taxon>Alphaproteobacteria</taxon>
        <taxon>Hyphomicrobiales</taxon>
        <taxon>Rhizobiaceae</taxon>
        <taxon>Rhizobium/Agrobacterium group</taxon>
        <taxon>Rhizobium</taxon>
    </lineage>
</organism>
<dbReference type="Proteomes" id="UP000477849">
    <property type="component" value="Unassembled WGS sequence"/>
</dbReference>
<comment type="caution">
    <text evidence="2">The sequence shown here is derived from an EMBL/GenBank/DDBJ whole genome shotgun (WGS) entry which is preliminary data.</text>
</comment>
<gene>
    <name evidence="2" type="ORF">G6N76_22310</name>
</gene>
<accession>A0A6M1RXS9</accession>
<evidence type="ECO:0000313" key="3">
    <source>
        <dbReference type="Proteomes" id="UP000477849"/>
    </source>
</evidence>
<dbReference type="RefSeq" id="WP_163901310.1">
    <property type="nucleotide sequence ID" value="NZ_CP048427.1"/>
</dbReference>
<evidence type="ECO:0000313" key="2">
    <source>
        <dbReference type="EMBL" id="NGO66402.1"/>
    </source>
</evidence>
<proteinExistence type="predicted"/>
<dbReference type="CDD" id="cd06532">
    <property type="entry name" value="Glyco_transf_25"/>
    <property type="match status" value="1"/>
</dbReference>
<evidence type="ECO:0000259" key="1">
    <source>
        <dbReference type="Pfam" id="PF01755"/>
    </source>
</evidence>